<dbReference type="EMBL" id="JAGTJJ010000052">
    <property type="protein sequence ID" value="MDC3987383.1"/>
    <property type="molecule type" value="Genomic_DNA"/>
</dbReference>
<dbReference type="RefSeq" id="WP_272426838.1">
    <property type="nucleotide sequence ID" value="NZ_JAGTJJ010000052.1"/>
</dbReference>
<comment type="caution">
    <text evidence="3">The sequence shown here is derived from an EMBL/GenBank/DDBJ whole genome shotgun (WGS) entry which is preliminary data.</text>
</comment>
<evidence type="ECO:0000256" key="2">
    <source>
        <dbReference type="SAM" id="SignalP"/>
    </source>
</evidence>
<name>A0A9X4AWI7_9BACT</name>
<dbReference type="PROSITE" id="PS51257">
    <property type="entry name" value="PROKAR_LIPOPROTEIN"/>
    <property type="match status" value="1"/>
</dbReference>
<keyword evidence="2" id="KW-0732">Signal</keyword>
<feature type="chain" id="PRO_5040751859" description="Lipoprotein" evidence="2">
    <location>
        <begin position="21"/>
        <end position="176"/>
    </location>
</feature>
<evidence type="ECO:0000313" key="4">
    <source>
        <dbReference type="Proteomes" id="UP001151081"/>
    </source>
</evidence>
<dbReference type="Proteomes" id="UP001151081">
    <property type="component" value="Unassembled WGS sequence"/>
</dbReference>
<proteinExistence type="predicted"/>
<feature type="region of interest" description="Disordered" evidence="1">
    <location>
        <begin position="29"/>
        <end position="48"/>
    </location>
</feature>
<keyword evidence="4" id="KW-1185">Reference proteome</keyword>
<accession>A0A9X4AWI7</accession>
<gene>
    <name evidence="3" type="ORF">KEG57_43340</name>
</gene>
<reference evidence="3 4" key="1">
    <citation type="submission" date="2021-04" db="EMBL/GenBank/DDBJ databases">
        <title>Genome analysis of Polyangium sp.</title>
        <authorList>
            <person name="Li Y."/>
            <person name="Wang J."/>
        </authorList>
    </citation>
    <scope>NUCLEOTIDE SEQUENCE [LARGE SCALE GENOMIC DNA]</scope>
    <source>
        <strain evidence="3 4">SDU14</strain>
    </source>
</reference>
<evidence type="ECO:0008006" key="5">
    <source>
        <dbReference type="Google" id="ProtNLM"/>
    </source>
</evidence>
<dbReference type="AlphaFoldDB" id="A0A9X4AWI7"/>
<organism evidence="3 4">
    <name type="scientific">Polyangium jinanense</name>
    <dbReference type="NCBI Taxonomy" id="2829994"/>
    <lineage>
        <taxon>Bacteria</taxon>
        <taxon>Pseudomonadati</taxon>
        <taxon>Myxococcota</taxon>
        <taxon>Polyangia</taxon>
        <taxon>Polyangiales</taxon>
        <taxon>Polyangiaceae</taxon>
        <taxon>Polyangium</taxon>
    </lineage>
</organism>
<protein>
    <recommendedName>
        <fullName evidence="5">Lipoprotein</fullName>
    </recommendedName>
</protein>
<evidence type="ECO:0000313" key="3">
    <source>
        <dbReference type="EMBL" id="MDC3987383.1"/>
    </source>
</evidence>
<evidence type="ECO:0000256" key="1">
    <source>
        <dbReference type="SAM" id="MobiDB-lite"/>
    </source>
</evidence>
<feature type="signal peptide" evidence="2">
    <location>
        <begin position="1"/>
        <end position="20"/>
    </location>
</feature>
<sequence>MTRHSFVLGAALFAAAFVGACSTDDVLPGDGNESTASGPGSGGMPLSLANQGAAGDWCPGNTTPQLAVIIGTDSDCSTAPGPEPQINFAASSAGTSTLAAGQSWSYGENNPNANLAANWFADGISGNHEPAKSASLEVLSVEGTTAKFRYAFVTQAGQPYAGEATVTVCAVDPPCM</sequence>